<organism evidence="1">
    <name type="scientific">Eucalyptus grandis</name>
    <name type="common">Flooded gum</name>
    <dbReference type="NCBI Taxonomy" id="71139"/>
    <lineage>
        <taxon>Eukaryota</taxon>
        <taxon>Viridiplantae</taxon>
        <taxon>Streptophyta</taxon>
        <taxon>Embryophyta</taxon>
        <taxon>Tracheophyta</taxon>
        <taxon>Spermatophyta</taxon>
        <taxon>Magnoliopsida</taxon>
        <taxon>eudicotyledons</taxon>
        <taxon>Gunneridae</taxon>
        <taxon>Pentapetalae</taxon>
        <taxon>rosids</taxon>
        <taxon>malvids</taxon>
        <taxon>Myrtales</taxon>
        <taxon>Myrtaceae</taxon>
        <taxon>Myrtoideae</taxon>
        <taxon>Eucalypteae</taxon>
        <taxon>Eucalyptus</taxon>
    </lineage>
</organism>
<accession>A0A059BY58</accession>
<reference evidence="1" key="1">
    <citation type="submission" date="2013-07" db="EMBL/GenBank/DDBJ databases">
        <title>The genome of Eucalyptus grandis.</title>
        <authorList>
            <person name="Schmutz J."/>
            <person name="Hayes R."/>
            <person name="Myburg A."/>
            <person name="Tuskan G."/>
            <person name="Grattapaglia D."/>
            <person name="Rokhsar D.S."/>
        </authorList>
    </citation>
    <scope>NUCLEOTIDE SEQUENCE</scope>
    <source>
        <tissue evidence="1">Leaf extractions</tissue>
    </source>
</reference>
<sequence>MSYLLLVRELTAKRHVALRWSPRSPVRLGQRMPQPAPAHFRTLSFCLAPVYHSHFSFPCPHHHFHS</sequence>
<protein>
    <submittedName>
        <fullName evidence="1">Uncharacterized protein</fullName>
    </submittedName>
</protein>
<dbReference type="AlphaFoldDB" id="A0A059BY58"/>
<gene>
    <name evidence="1" type="ORF">EUGRSUZ_F04266</name>
</gene>
<proteinExistence type="predicted"/>
<dbReference type="EMBL" id="KK198758">
    <property type="protein sequence ID" value="KCW71173.1"/>
    <property type="molecule type" value="Genomic_DNA"/>
</dbReference>
<name>A0A059BY58_EUCGR</name>
<dbReference type="InParanoid" id="A0A059BY58"/>
<evidence type="ECO:0000313" key="1">
    <source>
        <dbReference type="EMBL" id="KCW71173.1"/>
    </source>
</evidence>
<dbReference type="Gramene" id="KCW71173">
    <property type="protein sequence ID" value="KCW71173"/>
    <property type="gene ID" value="EUGRSUZ_F04266"/>
</dbReference>